<geneLocation type="chloroplast" evidence="2"/>
<comment type="subcellular location">
    <subcellularLocation>
        <location evidence="1">Plastid</location>
        <location evidence="1">Chloroplast inner membrane</location>
    </subcellularLocation>
</comment>
<evidence type="ECO:0000256" key="1">
    <source>
        <dbReference type="RuleBase" id="RU364085"/>
    </source>
</evidence>
<feature type="transmembrane region" description="Helical" evidence="1">
    <location>
        <begin position="161"/>
        <end position="187"/>
    </location>
</feature>
<keyword evidence="1" id="KW-0653">Protein transport</keyword>
<name>A0A191T5Y4_9VIRI</name>
<keyword evidence="1" id="KW-1001">Plastid inner membrane</keyword>
<comment type="similarity">
    <text evidence="1">Belongs to the TIC214 family.</text>
</comment>
<dbReference type="EMBL" id="KU646494">
    <property type="protein sequence ID" value="ANI25804.1"/>
    <property type="molecule type" value="Genomic_DNA"/>
</dbReference>
<keyword evidence="1" id="KW-0812">Transmembrane</keyword>
<keyword evidence="1" id="KW-0813">Transport</keyword>
<proteinExistence type="inferred from homology"/>
<keyword evidence="1" id="KW-1133">Transmembrane helix</keyword>
<keyword evidence="1 2" id="KW-0934">Plastid</keyword>
<gene>
    <name evidence="2" type="primary">ycf1</name>
    <name evidence="1" type="synonym">TIC214</name>
</gene>
<keyword evidence="1" id="KW-0472">Membrane</keyword>
<reference evidence="2" key="1">
    <citation type="journal article" date="2016" name="Front. Plant Sci.">
        <title>Comparative Chloroplast Genome Analyses of Streptophyte Green Algae Uncover Major Structural Alterations in the Klebsormidiophyceae, Coleochaetophyceae and Zygnematophyceae.</title>
        <authorList>
            <person name="Lemieux C."/>
            <person name="Otis C."/>
            <person name="Turmel M."/>
        </authorList>
    </citation>
    <scope>NUCLEOTIDE SEQUENCE</scope>
</reference>
<dbReference type="GeneID" id="27986676"/>
<dbReference type="RefSeq" id="YP_009256841.1">
    <property type="nucleotide sequence ID" value="NC_030314.1"/>
</dbReference>
<protein>
    <recommendedName>
        <fullName evidence="1">Protein TIC 214</fullName>
    </recommendedName>
    <alternativeName>
        <fullName evidence="1">Translocon at the inner envelope membrane of chloroplasts 214</fullName>
    </alternativeName>
</protein>
<evidence type="ECO:0000313" key="2">
    <source>
        <dbReference type="EMBL" id="ANI25804.1"/>
    </source>
</evidence>
<feature type="transmembrane region" description="Helical" evidence="1">
    <location>
        <begin position="208"/>
        <end position="226"/>
    </location>
</feature>
<feature type="transmembrane region" description="Helical" evidence="1">
    <location>
        <begin position="81"/>
        <end position="100"/>
    </location>
</feature>
<dbReference type="GO" id="GO:0015031">
    <property type="term" value="P:protein transport"/>
    <property type="evidence" value="ECO:0007669"/>
    <property type="project" value="UniProtKB-KW"/>
</dbReference>
<feature type="transmembrane region" description="Helical" evidence="1">
    <location>
        <begin position="51"/>
        <end position="75"/>
    </location>
</feature>
<dbReference type="GO" id="GO:0009706">
    <property type="term" value="C:chloroplast inner membrane"/>
    <property type="evidence" value="ECO:0007669"/>
    <property type="project" value="UniProtKB-SubCell"/>
</dbReference>
<comment type="subunit">
    <text evidence="1">Part of the Tic complex.</text>
</comment>
<dbReference type="Pfam" id="PF05758">
    <property type="entry name" value="Ycf1"/>
    <property type="match status" value="3"/>
</dbReference>
<organism evidence="2">
    <name type="scientific">Closterium baillyanum</name>
    <dbReference type="NCBI Taxonomy" id="1416941"/>
    <lineage>
        <taxon>Eukaryota</taxon>
        <taxon>Viridiplantae</taxon>
        <taxon>Streptophyta</taxon>
        <taxon>Zygnematophyceae</taxon>
        <taxon>Zygnematophycidae</taxon>
        <taxon>Desmidiales</taxon>
        <taxon>Closteriaceae</taxon>
        <taxon>Closterium</taxon>
    </lineage>
</organism>
<feature type="transmembrane region" description="Helical" evidence="1">
    <location>
        <begin position="6"/>
        <end position="30"/>
    </location>
</feature>
<dbReference type="PANTHER" id="PTHR33163">
    <property type="entry name" value="PROTEIN TIC 214-RELATED"/>
    <property type="match status" value="1"/>
</dbReference>
<comment type="function">
    <text evidence="1">Involved in protein precursor import into chloroplasts. May be part of an intermediate translocation complex acting as a protein-conducting channel at the inner envelope.</text>
</comment>
<sequence length="1595" mass="186218">MNNNYMFLLLLGSYYGFLATLPIGPSKLLCVRNFLITTKGSERLTFRLESANSILIAGISGLIVSQVIILLSIYFPSLYALWLRPHVFNLILLPVLFFYWHKIRLLETDTYNDHLAPQLYQTRIQTAFLETLFIQLLNPIILPNAVFSRLIGVFLFRYSNIITFIGGILLGFLAGYTAFVLLSFYLLRRLEQDTPTIYRLVKRVIHQAFFPVFFIICLICLGRNPVPSIKNFTFHLESWQTKPWPDVFYSYDAWKRPLRLLINNKTGSADDNIRAFNKMHFSQFFFEIDKKDGKRKLYHNYPQSLSLVSRDFHELLQIPDISQESEQKIFDEWIKTKATRKQQIEKSIHNRLFSFGKGTLLEDIVEKRIGSINYNNGILSKAYDPRLGIDTRRRESKLQNESPLVVTESDLVDPSMSLISSENTTLLDISTKNNLKLFLSKNANTFQNCPINSWQPERTNGSIDIENPDRNSQNVGFVDGDSWSRLARLKKENVQSWNNILYKIQTWIANRKNHESRNNTLGDPENLNTPENISRLLNMYKPIPLWNSQIKKADLETPEANEYHSIVANFVRRLLPGSMRSRRRKALLWNTYQNRPHAPIFLRAIDSLNLEESVRSDQDDNVILVKAKQNESKQKAQILKNRWNFSLAHLPRGIALFGQVYIRRYIKLPILIVLKNISRQLLFQPTEWQKDWSDLSKEVYIDCDYDGNDLYVGVKLPAIPTLQGKQVKIVRPFNLRYWGTLKAEEHSTDSIRIANGDKLANYELDNYSYLTIWGDETSEPFGSIKRSPAFWQPILQRINLIIRHKIYNKYHALGERLEWVNKYKKEFGNIISKITSNVSTVLQINPEQTDLSTYSTEKKEFAKRNVEKLTENTKIITSIEVGVSQNGGNVVKEEINSSQRRKTSELVGLSSTNALKEKDYTHTINKPITKIFHDENAQELSRKHTSHLHRTQEELYNNTKTKPSVDLTTKKIRKYTWKKNLIDIQKNLFHFKRSLVQIQKNVRYELNKKRVAIYRNLVKNSKKILQILKEVILSIRKLLFNTNTWLSEILNASLWELRSLGNQTHTRGISNKPGQIGNGYSSTYNPHLSQAYVLHTIWQENEMNRPNITSLLQTWNEEKLLKKKLQVYLPMVPVGIKQGIFQNKEAENITHKHWNQWIRSFPGYTPSFKVWRHIVPQYWTQAVAKYWDKFSDPITGLTADTKLSLHKHILPKGPSTGVIDNYLSYHTPLLEKAEKFTKLWHFYLISRNYTHFVNDADVEILQNFQTNKIAPLSHNNLNKINSHIDDIKTDKLVQNQSYSPFHTSATQKDTFSRLMKPQAKNIELSPIQSDLLKELPIIQKEITRMNSNLELHTLSDRISFPRVREKKWKSKDLRNRFRNLLKAVKQKNVLKESMMDNKQVIGLSNKMRKDLNIFSQNSHPADVLFISMVENWHYKVLDDELLMYNIVSSFLRFTQKEQSELAIGKTIKSYILKNNISDVSSLIPEELLLPKTMRELRILESLNLKAPSYEDEQINMNSAPSHLNNRHGVNITKQLRKENLMGKKNIQTFNEKETIMRFLWPTHRIEDLACMNRLWLGATNQSRFSLLRTRPFVIN</sequence>
<dbReference type="InterPro" id="IPR008896">
    <property type="entry name" value="TIC214"/>
</dbReference>
<dbReference type="PANTHER" id="PTHR33163:SF40">
    <property type="entry name" value="PROTEIN TIC 214"/>
    <property type="match status" value="1"/>
</dbReference>
<keyword evidence="1 2" id="KW-0150">Chloroplast</keyword>
<accession>A0A191T5Y4</accession>